<feature type="region of interest" description="Disordered" evidence="1">
    <location>
        <begin position="32"/>
        <end position="51"/>
    </location>
</feature>
<organism evidence="2 3">
    <name type="scientific">Truncatella angustata</name>
    <dbReference type="NCBI Taxonomy" id="152316"/>
    <lineage>
        <taxon>Eukaryota</taxon>
        <taxon>Fungi</taxon>
        <taxon>Dikarya</taxon>
        <taxon>Ascomycota</taxon>
        <taxon>Pezizomycotina</taxon>
        <taxon>Sordariomycetes</taxon>
        <taxon>Xylariomycetidae</taxon>
        <taxon>Amphisphaeriales</taxon>
        <taxon>Sporocadaceae</taxon>
        <taxon>Truncatella</taxon>
    </lineage>
</organism>
<dbReference type="GeneID" id="70127146"/>
<proteinExistence type="predicted"/>
<dbReference type="AlphaFoldDB" id="A0A9P8UYC7"/>
<dbReference type="EMBL" id="JAGPXC010000001">
    <property type="protein sequence ID" value="KAH6660443.1"/>
    <property type="molecule type" value="Genomic_DNA"/>
</dbReference>
<feature type="compositionally biased region" description="Basic and acidic residues" evidence="1">
    <location>
        <begin position="164"/>
        <end position="179"/>
    </location>
</feature>
<dbReference type="InterPro" id="IPR011011">
    <property type="entry name" value="Znf_FYVE_PHD"/>
</dbReference>
<protein>
    <submittedName>
        <fullName evidence="2">Uncharacterized protein</fullName>
    </submittedName>
</protein>
<sequence length="334" mass="37544">MSSFSRRRTSDGEGKEGKDRKGLLTRWKSILKKSGEPSSKKQSVMFETEAPEVDEAIESSYGLPSEVPTTDHSQYENVTRVSRAQIYDERARRLGSSYGVEIAPSEWQSVEGDVYRVEKPVRVRVHRNCHRCQTSFGTSNSCPNCAHHFCSKCGRSPSKQSGSRKKESSHGAQEEASQKQDEFAAIVPHYGMAEPIVVTRPSKTGGQPLVHKQTRMRIRRNCHRCNTTFTSSTRVCQSCGHRRCDDCPKNTRKTKKYPYGYPGDVPGESSPAFYECHECEEIFPPDAENGVACENCAHQKCSGCPRARRRRVEPGADPDVLRSISSRFEQLELS</sequence>
<dbReference type="Proteomes" id="UP000758603">
    <property type="component" value="Unassembled WGS sequence"/>
</dbReference>
<evidence type="ECO:0000313" key="3">
    <source>
        <dbReference type="Proteomes" id="UP000758603"/>
    </source>
</evidence>
<feature type="compositionally biased region" description="Basic and acidic residues" evidence="1">
    <location>
        <begin position="8"/>
        <end position="22"/>
    </location>
</feature>
<reference evidence="2" key="1">
    <citation type="journal article" date="2021" name="Nat. Commun.">
        <title>Genetic determinants of endophytism in the Arabidopsis root mycobiome.</title>
        <authorList>
            <person name="Mesny F."/>
            <person name="Miyauchi S."/>
            <person name="Thiergart T."/>
            <person name="Pickel B."/>
            <person name="Atanasova L."/>
            <person name="Karlsson M."/>
            <person name="Huettel B."/>
            <person name="Barry K.W."/>
            <person name="Haridas S."/>
            <person name="Chen C."/>
            <person name="Bauer D."/>
            <person name="Andreopoulos W."/>
            <person name="Pangilinan J."/>
            <person name="LaButti K."/>
            <person name="Riley R."/>
            <person name="Lipzen A."/>
            <person name="Clum A."/>
            <person name="Drula E."/>
            <person name="Henrissat B."/>
            <person name="Kohler A."/>
            <person name="Grigoriev I.V."/>
            <person name="Martin F.M."/>
            <person name="Hacquard S."/>
        </authorList>
    </citation>
    <scope>NUCLEOTIDE SEQUENCE</scope>
    <source>
        <strain evidence="2">MPI-SDFR-AT-0073</strain>
    </source>
</reference>
<evidence type="ECO:0000256" key="1">
    <source>
        <dbReference type="SAM" id="MobiDB-lite"/>
    </source>
</evidence>
<feature type="region of interest" description="Disordered" evidence="1">
    <location>
        <begin position="153"/>
        <end position="179"/>
    </location>
</feature>
<accession>A0A9P8UYC7</accession>
<dbReference type="RefSeq" id="XP_045964574.1">
    <property type="nucleotide sequence ID" value="XM_046098254.1"/>
</dbReference>
<keyword evidence="3" id="KW-1185">Reference proteome</keyword>
<evidence type="ECO:0000313" key="2">
    <source>
        <dbReference type="EMBL" id="KAH6660443.1"/>
    </source>
</evidence>
<dbReference type="OrthoDB" id="5370011at2759"/>
<feature type="region of interest" description="Disordered" evidence="1">
    <location>
        <begin position="1"/>
        <end position="22"/>
    </location>
</feature>
<dbReference type="SUPFAM" id="SSF57903">
    <property type="entry name" value="FYVE/PHD zinc finger"/>
    <property type="match status" value="1"/>
</dbReference>
<comment type="caution">
    <text evidence="2">The sequence shown here is derived from an EMBL/GenBank/DDBJ whole genome shotgun (WGS) entry which is preliminary data.</text>
</comment>
<gene>
    <name evidence="2" type="ORF">BKA67DRAFT_52119</name>
</gene>
<name>A0A9P8UYC7_9PEZI</name>